<dbReference type="RefSeq" id="WP_394825460.1">
    <property type="nucleotide sequence ID" value="NZ_CP089984.1"/>
</dbReference>
<evidence type="ECO:0000256" key="3">
    <source>
        <dbReference type="ARBA" id="ARBA00022801"/>
    </source>
</evidence>
<dbReference type="PANTHER" id="PTHR30417">
    <property type="entry name" value="N-ACETYLMURAMOYL-L-ALANINE AMIDASE AMID"/>
    <property type="match status" value="1"/>
</dbReference>
<dbReference type="Proteomes" id="UP001370348">
    <property type="component" value="Chromosome"/>
</dbReference>
<comment type="catalytic activity">
    <reaction evidence="1">
        <text>Hydrolyzes the link between N-acetylmuramoyl residues and L-amino acid residues in certain cell-wall glycopeptides.</text>
        <dbReference type="EC" id="3.5.1.28"/>
    </reaction>
</comment>
<dbReference type="GO" id="GO:0008745">
    <property type="term" value="F:N-acetylmuramoyl-L-alanine amidase activity"/>
    <property type="evidence" value="ECO:0007669"/>
    <property type="project" value="UniProtKB-EC"/>
</dbReference>
<dbReference type="InterPro" id="IPR023346">
    <property type="entry name" value="Lysozyme-like_dom_sf"/>
</dbReference>
<evidence type="ECO:0000256" key="1">
    <source>
        <dbReference type="ARBA" id="ARBA00001561"/>
    </source>
</evidence>
<gene>
    <name evidence="8" type="ORF">LZC94_00845</name>
</gene>
<sequence length="657" mass="71594">MKRIFAGCMILVNLGVFASCQTAPPESGELGPTGPEGTRQRAFAEASREFGVPESVLLGVAYMESRWDANAGAPSRSAGYGPMHLTDVDAARSMSSRAQGQMDEDDADPRGDDARPLRPSATRAVAAEMAPSLRTMDLAARLVGLDRDTLRRDPEQNIRAGAALLAHYQRAANPGALSADPADWYGAVARYSGAADAGSAKRFADDVFETMAEGAHRVTDDGQDVTLFGRAELRPRKVEQLERLGLRASVAAETDCPAELGCEWIPAPYQELGGGDYGNHDLADRPNSQRISYIIVHDTEGYYPHVLEQVQDPTYVSWHYTLRSSDGHVAQHVRTKDVAWHAGNWYVNAKSIGLEHEGFAAQGTWYTEALYRSSARLVRYLALRYGIPLDRAHILGHDNVQGTVPNTVKNMHWDPGPYWDWAHYFDLLGAPLRKTGGARAGLVTIKPDFAKNQPPFIGCDKNRPADPCPARPSSAVILRTEPRADAPLLKDVGRHPPDGTSTLHVSDHGSRVSTGQQYAVAERRGDWTAIWYLGQKGWFYNPPSAPAALPAFGFVVTPKEGKASIPVYGRAYPEKEAYPAQVPVQAIVPLQYALLAGQRYAVGEVPEAEYLWATTFDPAGHVVVEGGTRYFQVQFGHRVAYVMADDVQLLPSGVGAP</sequence>
<dbReference type="EMBL" id="CP089984">
    <property type="protein sequence ID" value="WXB15826.1"/>
    <property type="molecule type" value="Genomic_DNA"/>
</dbReference>
<evidence type="ECO:0000256" key="5">
    <source>
        <dbReference type="SAM" id="MobiDB-lite"/>
    </source>
</evidence>
<evidence type="ECO:0000256" key="2">
    <source>
        <dbReference type="ARBA" id="ARBA00011901"/>
    </source>
</evidence>
<dbReference type="PROSITE" id="PS51257">
    <property type="entry name" value="PROKAR_LIPOPROTEIN"/>
    <property type="match status" value="1"/>
</dbReference>
<feature type="signal peptide" evidence="6">
    <location>
        <begin position="1"/>
        <end position="18"/>
    </location>
</feature>
<evidence type="ECO:0000313" key="9">
    <source>
        <dbReference type="Proteomes" id="UP001370348"/>
    </source>
</evidence>
<dbReference type="CDD" id="cd06583">
    <property type="entry name" value="PGRP"/>
    <property type="match status" value="1"/>
</dbReference>
<dbReference type="SUPFAM" id="SSF53955">
    <property type="entry name" value="Lysozyme-like"/>
    <property type="match status" value="1"/>
</dbReference>
<dbReference type="Gene3D" id="3.40.80.10">
    <property type="entry name" value="Peptidoglycan recognition protein-like"/>
    <property type="match status" value="1"/>
</dbReference>
<feature type="region of interest" description="Disordered" evidence="5">
    <location>
        <begin position="92"/>
        <end position="121"/>
    </location>
</feature>
<keyword evidence="9" id="KW-1185">Reference proteome</keyword>
<name>A0ABZ2M1F0_9BACT</name>
<dbReference type="SUPFAM" id="SSF55846">
    <property type="entry name" value="N-acetylmuramoyl-L-alanine amidase-like"/>
    <property type="match status" value="1"/>
</dbReference>
<dbReference type="Pfam" id="PF01510">
    <property type="entry name" value="Amidase_2"/>
    <property type="match status" value="1"/>
</dbReference>
<accession>A0ABZ2M1F0</accession>
<evidence type="ECO:0000313" key="8">
    <source>
        <dbReference type="EMBL" id="WXB15826.1"/>
    </source>
</evidence>
<dbReference type="InterPro" id="IPR036505">
    <property type="entry name" value="Amidase/PGRP_sf"/>
</dbReference>
<protein>
    <recommendedName>
        <fullName evidence="2">N-acetylmuramoyl-L-alanine amidase</fullName>
        <ecNumber evidence="2">3.5.1.28</ecNumber>
    </recommendedName>
</protein>
<proteinExistence type="predicted"/>
<reference evidence="8 9" key="1">
    <citation type="submission" date="2021-12" db="EMBL/GenBank/DDBJ databases">
        <title>Discovery of the Pendulisporaceae a myxobacterial family with distinct sporulation behavior and unique specialized metabolism.</title>
        <authorList>
            <person name="Garcia R."/>
            <person name="Popoff A."/>
            <person name="Bader C.D."/>
            <person name="Loehr J."/>
            <person name="Walesch S."/>
            <person name="Walt C."/>
            <person name="Boldt J."/>
            <person name="Bunk B."/>
            <person name="Haeckl F.J.F.P.J."/>
            <person name="Gunesch A.P."/>
            <person name="Birkelbach J."/>
            <person name="Nuebel U."/>
            <person name="Pietschmann T."/>
            <person name="Bach T."/>
            <person name="Mueller R."/>
        </authorList>
    </citation>
    <scope>NUCLEOTIDE SEQUENCE [LARGE SCALE GENOMIC DNA]</scope>
    <source>
        <strain evidence="8 9">MSr11954</strain>
    </source>
</reference>
<keyword evidence="3 8" id="KW-0378">Hydrolase</keyword>
<dbReference type="EC" id="3.5.1.28" evidence="2"/>
<keyword evidence="4" id="KW-0961">Cell wall biogenesis/degradation</keyword>
<dbReference type="PANTHER" id="PTHR30417:SF1">
    <property type="entry name" value="N-ACETYLMURAMOYL-L-ALANINE AMIDASE AMID"/>
    <property type="match status" value="1"/>
</dbReference>
<feature type="domain" description="N-acetylmuramoyl-L-alanine amidase" evidence="7">
    <location>
        <begin position="280"/>
        <end position="416"/>
    </location>
</feature>
<evidence type="ECO:0000259" key="7">
    <source>
        <dbReference type="SMART" id="SM00644"/>
    </source>
</evidence>
<dbReference type="InterPro" id="IPR002502">
    <property type="entry name" value="Amidase_domain"/>
</dbReference>
<evidence type="ECO:0000256" key="6">
    <source>
        <dbReference type="SAM" id="SignalP"/>
    </source>
</evidence>
<organism evidence="8 9">
    <name type="scientific">Pendulispora albinea</name>
    <dbReference type="NCBI Taxonomy" id="2741071"/>
    <lineage>
        <taxon>Bacteria</taxon>
        <taxon>Pseudomonadati</taxon>
        <taxon>Myxococcota</taxon>
        <taxon>Myxococcia</taxon>
        <taxon>Myxococcales</taxon>
        <taxon>Sorangiineae</taxon>
        <taxon>Pendulisporaceae</taxon>
        <taxon>Pendulispora</taxon>
    </lineage>
</organism>
<feature type="chain" id="PRO_5045113251" description="N-acetylmuramoyl-L-alanine amidase" evidence="6">
    <location>
        <begin position="19"/>
        <end position="657"/>
    </location>
</feature>
<dbReference type="InterPro" id="IPR051206">
    <property type="entry name" value="NAMLAA_amidase_2"/>
</dbReference>
<keyword evidence="6" id="KW-0732">Signal</keyword>
<dbReference type="Gene3D" id="1.10.530.10">
    <property type="match status" value="1"/>
</dbReference>
<dbReference type="SMART" id="SM00644">
    <property type="entry name" value="Ami_2"/>
    <property type="match status" value="1"/>
</dbReference>
<evidence type="ECO:0000256" key="4">
    <source>
        <dbReference type="ARBA" id="ARBA00023316"/>
    </source>
</evidence>